<dbReference type="InterPro" id="IPR050445">
    <property type="entry name" value="Bact_polysacc_biosynth/exp"/>
</dbReference>
<evidence type="ECO:0000256" key="1">
    <source>
        <dbReference type="SAM" id="Coils"/>
    </source>
</evidence>
<dbReference type="PANTHER" id="PTHR32309">
    <property type="entry name" value="TYROSINE-PROTEIN KINASE"/>
    <property type="match status" value="1"/>
</dbReference>
<feature type="coiled-coil region" evidence="1">
    <location>
        <begin position="308"/>
        <end position="451"/>
    </location>
</feature>
<keyword evidence="2" id="KW-1133">Transmembrane helix</keyword>
<proteinExistence type="predicted"/>
<feature type="coiled-coil region" evidence="1">
    <location>
        <begin position="179"/>
        <end position="206"/>
    </location>
</feature>
<feature type="transmembrane region" description="Helical" evidence="2">
    <location>
        <begin position="546"/>
        <end position="565"/>
    </location>
</feature>
<sequence>MEFQNDLQFYLRVFKRRKWQCLVPAVGAMVICAMLALFLPSIYRSQGLILIETQDIPEDLVQTTVTGLIEERLEALNRTMLSRSRLVDIIEQFDLYSAERGRQSMSEIIAKMRDNIQVEMVTTEVHDAERARSGTATYAFTLSFDGKNPDKVLQVTNRLVSLYLEANIKSREHQTRSAFEYLEGRLENLDAQISDVERRIGEFKEENKFYLPELMPVNIRLLDRVEGNLRFKEDDLEKNLTKQQYWTGELAAKPQYIQVRTTGGQRLITPEEELDRMRRDLVALKATKSADHPDVITLQKQVDALEEQVKYRQDMEEYSTELEQKENELAMLLKTYTPEHPDVRRLQAEVDQLHADIDSLSERFLIKPKHKEMELNPQWVQAKNELESTKINVARLRRDVEGLLEQREEIQHRIDTAPQVEVQYNILVSELDTLTTERDELLKRMLAAKESKGLEESGLGEQFTLVDPPVLPDKPHSPNRPLLFALGFVLSLTLGAGIGFTGHLLDRTVHDADELSAITGMPVLAVIPVLGEGPALTRMQTFRKRLLPVIILAAAAGLLLFHFLVEPLHLLVMRLVQNLF</sequence>
<feature type="transmembrane region" description="Helical" evidence="2">
    <location>
        <begin position="21"/>
        <end position="43"/>
    </location>
</feature>
<evidence type="ECO:0000256" key="2">
    <source>
        <dbReference type="SAM" id="Phobius"/>
    </source>
</evidence>
<dbReference type="Gene3D" id="1.20.120.1490">
    <property type="match status" value="1"/>
</dbReference>
<keyword evidence="4" id="KW-1185">Reference proteome</keyword>
<dbReference type="GO" id="GO:0004713">
    <property type="term" value="F:protein tyrosine kinase activity"/>
    <property type="evidence" value="ECO:0007669"/>
    <property type="project" value="TreeGrafter"/>
</dbReference>
<protein>
    <submittedName>
        <fullName evidence="3">Uncharacterized protein involved in exopolysaccharide biosynthesis</fullName>
    </submittedName>
</protein>
<dbReference type="STRING" id="1121449.SAMN02745704_02076"/>
<accession>A0A1T4XDV0</accession>
<keyword evidence="1" id="KW-0175">Coiled coil</keyword>
<dbReference type="GO" id="GO:0005886">
    <property type="term" value="C:plasma membrane"/>
    <property type="evidence" value="ECO:0007669"/>
    <property type="project" value="TreeGrafter"/>
</dbReference>
<evidence type="ECO:0000313" key="3">
    <source>
        <dbReference type="EMBL" id="SKA87720.1"/>
    </source>
</evidence>
<reference evidence="3 4" key="1">
    <citation type="submission" date="2017-02" db="EMBL/GenBank/DDBJ databases">
        <authorList>
            <person name="Peterson S.W."/>
        </authorList>
    </citation>
    <scope>NUCLEOTIDE SEQUENCE [LARGE SCALE GENOMIC DNA]</scope>
    <source>
        <strain evidence="3 4">DSM 16080</strain>
    </source>
</reference>
<dbReference type="Proteomes" id="UP000190027">
    <property type="component" value="Unassembled WGS sequence"/>
</dbReference>
<dbReference type="AlphaFoldDB" id="A0A1T4XDV0"/>
<feature type="transmembrane region" description="Helical" evidence="2">
    <location>
        <begin position="482"/>
        <end position="505"/>
    </location>
</feature>
<dbReference type="OrthoDB" id="9795292at2"/>
<organism evidence="3 4">
    <name type="scientific">Paucidesulfovibrio gracilis DSM 16080</name>
    <dbReference type="NCBI Taxonomy" id="1121449"/>
    <lineage>
        <taxon>Bacteria</taxon>
        <taxon>Pseudomonadati</taxon>
        <taxon>Thermodesulfobacteriota</taxon>
        <taxon>Desulfovibrionia</taxon>
        <taxon>Desulfovibrionales</taxon>
        <taxon>Desulfovibrionaceae</taxon>
        <taxon>Paucidesulfovibrio</taxon>
    </lineage>
</organism>
<dbReference type="PANTHER" id="PTHR32309:SF13">
    <property type="entry name" value="FERRIC ENTEROBACTIN TRANSPORT PROTEIN FEPE"/>
    <property type="match status" value="1"/>
</dbReference>
<dbReference type="RefSeq" id="WP_078717627.1">
    <property type="nucleotide sequence ID" value="NZ_FUYC01000010.1"/>
</dbReference>
<keyword evidence="2" id="KW-0472">Membrane</keyword>
<evidence type="ECO:0000313" key="4">
    <source>
        <dbReference type="Proteomes" id="UP000190027"/>
    </source>
</evidence>
<dbReference type="EMBL" id="FUYC01000010">
    <property type="protein sequence ID" value="SKA87720.1"/>
    <property type="molecule type" value="Genomic_DNA"/>
</dbReference>
<name>A0A1T4XDV0_9BACT</name>
<keyword evidence="2" id="KW-0812">Transmembrane</keyword>
<gene>
    <name evidence="3" type="ORF">SAMN02745704_02076</name>
</gene>